<dbReference type="EMBL" id="AY714868">
    <property type="protein sequence ID" value="AAU84194.1"/>
    <property type="molecule type" value="Genomic_DNA"/>
</dbReference>
<protein>
    <recommendedName>
        <fullName evidence="2">PLD phosphodiesterase domain-containing protein</fullName>
    </recommendedName>
</protein>
<organism evidence="3">
    <name type="scientific">Uncultured archaeon GZfos26G2</name>
    <dbReference type="NCBI Taxonomy" id="3386331"/>
    <lineage>
        <taxon>Archaea</taxon>
        <taxon>Methanobacteriati</taxon>
        <taxon>Methanobacteriota</taxon>
        <taxon>Stenosarchaea group</taxon>
        <taxon>Methanomicrobia</taxon>
        <taxon>Candidatus Methanophagales</taxon>
        <taxon>Candidatus Methanophagaceae</taxon>
        <taxon>Candidatus Methanophaga</taxon>
    </lineage>
</organism>
<gene>
    <name evidence="3" type="ORF">GZ37D1_41</name>
</gene>
<feature type="domain" description="PLD phosphodiesterase" evidence="2">
    <location>
        <begin position="159"/>
        <end position="186"/>
    </location>
</feature>
<dbReference type="InterPro" id="IPR025202">
    <property type="entry name" value="PLD-like_dom"/>
</dbReference>
<reference evidence="3" key="2">
    <citation type="submission" date="2004-08" db="EMBL/GenBank/DDBJ databases">
        <authorList>
            <person name="Putnam N."/>
            <person name="Detter J.C."/>
            <person name="Richardson P.M."/>
            <person name="Rokhsar D."/>
        </authorList>
    </citation>
    <scope>NUCLEOTIDE SEQUENCE</scope>
</reference>
<keyword evidence="1" id="KW-0472">Membrane</keyword>
<evidence type="ECO:0000259" key="2">
    <source>
        <dbReference type="PROSITE" id="PS50035"/>
    </source>
</evidence>
<proteinExistence type="predicted"/>
<dbReference type="PROSITE" id="PS50035">
    <property type="entry name" value="PLD"/>
    <property type="match status" value="1"/>
</dbReference>
<dbReference type="GO" id="GO:0003824">
    <property type="term" value="F:catalytic activity"/>
    <property type="evidence" value="ECO:0007669"/>
    <property type="project" value="InterPro"/>
</dbReference>
<dbReference type="SUPFAM" id="SSF56024">
    <property type="entry name" value="Phospholipase D/nuclease"/>
    <property type="match status" value="1"/>
</dbReference>
<dbReference type="Pfam" id="PF13091">
    <property type="entry name" value="PLDc_2"/>
    <property type="match status" value="1"/>
</dbReference>
<dbReference type="InterPro" id="IPR001736">
    <property type="entry name" value="PLipase_D/transphosphatidylase"/>
</dbReference>
<dbReference type="Gene3D" id="3.30.870.10">
    <property type="entry name" value="Endonuclease Chain A"/>
    <property type="match status" value="1"/>
</dbReference>
<keyword evidence="1" id="KW-0812">Transmembrane</keyword>
<evidence type="ECO:0000313" key="3">
    <source>
        <dbReference type="EMBL" id="AAU84194.1"/>
    </source>
</evidence>
<name>Q648I3_UNCAG</name>
<keyword evidence="1" id="KW-1133">Transmembrane helix</keyword>
<evidence type="ECO:0000256" key="1">
    <source>
        <dbReference type="SAM" id="Phobius"/>
    </source>
</evidence>
<sequence length="214" mass="24622">MPGWIVAGVIFFLFFVVLSLYYFERRDNRELWKSLKEIKGTDKYKLKKRAEALELYVTQFLNKKNPDTVFAATFEKVGKDSIENSLHAMINRAEMEIILVSPWIKGRIWERIRGGVLKFVKNGGELKVFIKGDKGDFSSGRSDYSVVRAIRRYGGVVKFVPRLHAKVYVVDRREALICSANLSRSGMDYSFEAGVWTCNPEIVKEVGEFVDRFG</sequence>
<reference evidence="3" key="1">
    <citation type="journal article" date="2004" name="Science">
        <title>Reverse methanogenesis: testing the hypothesis with environmental genomics.</title>
        <authorList>
            <person name="Hallam S.J."/>
            <person name="Putnam N."/>
            <person name="Preston C.M."/>
            <person name="Detter J.C."/>
            <person name="Rokhsar D."/>
            <person name="Richardson P.M."/>
            <person name="DeLong E.F."/>
        </authorList>
    </citation>
    <scope>NUCLEOTIDE SEQUENCE</scope>
</reference>
<feature type="transmembrane region" description="Helical" evidence="1">
    <location>
        <begin position="6"/>
        <end position="23"/>
    </location>
</feature>
<dbReference type="AlphaFoldDB" id="Q648I3"/>
<accession>Q648I3</accession>